<dbReference type="AlphaFoldDB" id="A0A7C9QU70"/>
<keyword evidence="2" id="KW-0378">Hydrolase</keyword>
<dbReference type="Gene3D" id="3.40.50.1820">
    <property type="entry name" value="alpha/beta hydrolase"/>
    <property type="match status" value="1"/>
</dbReference>
<dbReference type="EMBL" id="JAAIYP010000035">
    <property type="protein sequence ID" value="NFV80179.1"/>
    <property type="molecule type" value="Genomic_DNA"/>
</dbReference>
<dbReference type="Pfam" id="PF12697">
    <property type="entry name" value="Abhydrolase_6"/>
    <property type="match status" value="1"/>
</dbReference>
<evidence type="ECO:0000259" key="1">
    <source>
        <dbReference type="Pfam" id="PF12697"/>
    </source>
</evidence>
<dbReference type="PANTHER" id="PTHR43798">
    <property type="entry name" value="MONOACYLGLYCEROL LIPASE"/>
    <property type="match status" value="1"/>
</dbReference>
<keyword evidence="3" id="KW-1185">Reference proteome</keyword>
<dbReference type="GO" id="GO:0016787">
    <property type="term" value="F:hydrolase activity"/>
    <property type="evidence" value="ECO:0007669"/>
    <property type="project" value="UniProtKB-KW"/>
</dbReference>
<dbReference type="Proteomes" id="UP000480684">
    <property type="component" value="Unassembled WGS sequence"/>
</dbReference>
<comment type="caution">
    <text evidence="2">The sequence shown here is derived from an EMBL/GenBank/DDBJ whole genome shotgun (WGS) entry which is preliminary data.</text>
</comment>
<dbReference type="InterPro" id="IPR050266">
    <property type="entry name" value="AB_hydrolase_sf"/>
</dbReference>
<organism evidence="2 3">
    <name type="scientific">Magnetospirillum aberrantis SpK</name>
    <dbReference type="NCBI Taxonomy" id="908842"/>
    <lineage>
        <taxon>Bacteria</taxon>
        <taxon>Pseudomonadati</taxon>
        <taxon>Pseudomonadota</taxon>
        <taxon>Alphaproteobacteria</taxon>
        <taxon>Rhodospirillales</taxon>
        <taxon>Rhodospirillaceae</taxon>
        <taxon>Magnetospirillum</taxon>
    </lineage>
</organism>
<dbReference type="RefSeq" id="WP_163677888.1">
    <property type="nucleotide sequence ID" value="NZ_JAAIYP010000035.1"/>
</dbReference>
<evidence type="ECO:0000313" key="3">
    <source>
        <dbReference type="Proteomes" id="UP000480684"/>
    </source>
</evidence>
<proteinExistence type="predicted"/>
<name>A0A7C9QU70_9PROT</name>
<feature type="domain" description="AB hydrolase-1" evidence="1">
    <location>
        <begin position="5"/>
        <end position="221"/>
    </location>
</feature>
<sequence length="232" mass="25158">MTPTVVLLPGLLNDYRLWAAQTEALSPRARVVVADLTLDDSLAAMSERVLSTVPGRFALAGLSMGGYVAMDILRRAPDRVERLALVDTTARPDAPEQTQRRKDAVEIARSGGFEKIMPSMLPMLVHPDHLALARVGGLAKDMARAVGAEAFARQQNAIMHRPDARPGLSRVACPTLVVVGADDALTPLDRAEEMADLIPDARLEVVENCGHLSPLEQPDAVSLLLKQWLFED</sequence>
<dbReference type="InterPro" id="IPR000073">
    <property type="entry name" value="AB_hydrolase_1"/>
</dbReference>
<dbReference type="PRINTS" id="PR00111">
    <property type="entry name" value="ABHYDROLASE"/>
</dbReference>
<reference evidence="2 3" key="1">
    <citation type="submission" date="2020-02" db="EMBL/GenBank/DDBJ databases">
        <authorList>
            <person name="Dziuba M."/>
            <person name="Kuznetsov B."/>
            <person name="Mardanov A."/>
            <person name="Ravin N."/>
            <person name="Grouzdev D."/>
        </authorList>
    </citation>
    <scope>NUCLEOTIDE SEQUENCE [LARGE SCALE GENOMIC DNA]</scope>
    <source>
        <strain evidence="2 3">SpK</strain>
    </source>
</reference>
<accession>A0A7C9QU70</accession>
<gene>
    <name evidence="2" type="ORF">G4223_08655</name>
</gene>
<dbReference type="PANTHER" id="PTHR43798:SF29">
    <property type="entry name" value="AB HYDROLASE-1 DOMAIN-CONTAINING PROTEIN"/>
    <property type="match status" value="1"/>
</dbReference>
<dbReference type="SUPFAM" id="SSF53474">
    <property type="entry name" value="alpha/beta-Hydrolases"/>
    <property type="match status" value="1"/>
</dbReference>
<dbReference type="InterPro" id="IPR029058">
    <property type="entry name" value="AB_hydrolase_fold"/>
</dbReference>
<evidence type="ECO:0000313" key="2">
    <source>
        <dbReference type="EMBL" id="NFV80179.1"/>
    </source>
</evidence>
<protein>
    <submittedName>
        <fullName evidence="2">Alpha/beta fold hydrolase</fullName>
    </submittedName>
</protein>